<reference evidence="13 14" key="1">
    <citation type="submission" date="2017-04" db="EMBL/GenBank/DDBJ databases">
        <title>Draft genome sequence of Tuber borchii Vittad., a whitish edible truffle.</title>
        <authorList>
            <consortium name="DOE Joint Genome Institute"/>
            <person name="Murat C."/>
            <person name="Kuo A."/>
            <person name="Barry K.W."/>
            <person name="Clum A."/>
            <person name="Dockter R.B."/>
            <person name="Fauchery L."/>
            <person name="Iotti M."/>
            <person name="Kohler A."/>
            <person name="Labutti K."/>
            <person name="Lindquist E.A."/>
            <person name="Lipzen A."/>
            <person name="Ohm R.A."/>
            <person name="Wang M."/>
            <person name="Grigoriev I.V."/>
            <person name="Zambonelli A."/>
            <person name="Martin F.M."/>
        </authorList>
    </citation>
    <scope>NUCLEOTIDE SEQUENCE [LARGE SCALE GENOMIC DNA]</scope>
    <source>
        <strain evidence="13 14">Tbo3840</strain>
    </source>
</reference>
<evidence type="ECO:0000259" key="12">
    <source>
        <dbReference type="Pfam" id="PF16589"/>
    </source>
</evidence>
<dbReference type="InterPro" id="IPR009057">
    <property type="entry name" value="Homeodomain-like_sf"/>
</dbReference>
<evidence type="ECO:0000259" key="11">
    <source>
        <dbReference type="Pfam" id="PF11626"/>
    </source>
</evidence>
<comment type="subcellular location">
    <subcellularLocation>
        <location evidence="8">Nucleus</location>
    </subcellularLocation>
    <subcellularLocation>
        <location evidence="8">Chromosome</location>
        <location evidence="8">Telomere</location>
    </subcellularLocation>
</comment>
<dbReference type="Proteomes" id="UP000244722">
    <property type="component" value="Unassembled WGS sequence"/>
</dbReference>
<feature type="compositionally biased region" description="Polar residues" evidence="9">
    <location>
        <begin position="488"/>
        <end position="497"/>
    </location>
</feature>
<dbReference type="PANTHER" id="PTHR16466:SF6">
    <property type="entry name" value="TELOMERIC REPEAT-BINDING FACTOR 2-INTERACTING PROTEIN 1"/>
    <property type="match status" value="1"/>
</dbReference>
<accession>A0A2T7A8T6</accession>
<evidence type="ECO:0000256" key="2">
    <source>
        <dbReference type="ARBA" id="ARBA00022454"/>
    </source>
</evidence>
<dbReference type="Pfam" id="PF08914">
    <property type="entry name" value="Myb_Rap1"/>
    <property type="match status" value="1"/>
</dbReference>
<feature type="region of interest" description="Disordered" evidence="9">
    <location>
        <begin position="380"/>
        <end position="529"/>
    </location>
</feature>
<protein>
    <recommendedName>
        <fullName evidence="8">DNA-binding protein RAP1</fullName>
    </recommendedName>
</protein>
<comment type="function">
    <text evidence="8">Involved in the regulation of telomere length, clustering and has a specific role in telomere position effect (TPE).</text>
</comment>
<organism evidence="13 14">
    <name type="scientific">Tuber borchii</name>
    <name type="common">White truffle</name>
    <dbReference type="NCBI Taxonomy" id="42251"/>
    <lineage>
        <taxon>Eukaryota</taxon>
        <taxon>Fungi</taxon>
        <taxon>Dikarya</taxon>
        <taxon>Ascomycota</taxon>
        <taxon>Pezizomycotina</taxon>
        <taxon>Pezizomycetes</taxon>
        <taxon>Pezizales</taxon>
        <taxon>Tuberaceae</taxon>
        <taxon>Tuber</taxon>
    </lineage>
</organism>
<dbReference type="InterPro" id="IPR021661">
    <property type="entry name" value="Rap1_C"/>
</dbReference>
<evidence type="ECO:0000313" key="13">
    <source>
        <dbReference type="EMBL" id="PUU84148.1"/>
    </source>
</evidence>
<evidence type="ECO:0000313" key="14">
    <source>
        <dbReference type="Proteomes" id="UP000244722"/>
    </source>
</evidence>
<dbReference type="PANTHER" id="PTHR16466">
    <property type="entry name" value="TELOMERE REPEAT-BINDING FACTOR 2-INTERACTING PROTEIN 1"/>
    <property type="match status" value="1"/>
</dbReference>
<keyword evidence="5" id="KW-0010">Activator</keyword>
<feature type="domain" description="BRCT" evidence="12">
    <location>
        <begin position="17"/>
        <end position="91"/>
    </location>
</feature>
<evidence type="ECO:0000256" key="5">
    <source>
        <dbReference type="ARBA" id="ARBA00023159"/>
    </source>
</evidence>
<feature type="compositionally biased region" description="Basic and acidic residues" evidence="9">
    <location>
        <begin position="506"/>
        <end position="516"/>
    </location>
</feature>
<dbReference type="GO" id="GO:0031848">
    <property type="term" value="P:protection from non-homologous end joining at telomere"/>
    <property type="evidence" value="ECO:0007669"/>
    <property type="project" value="TreeGrafter"/>
</dbReference>
<keyword evidence="6" id="KW-0804">Transcription</keyword>
<feature type="compositionally biased region" description="Low complexity" evidence="9">
    <location>
        <begin position="458"/>
        <end position="474"/>
    </location>
</feature>
<dbReference type="STRING" id="42251.A0A2T7A8T6"/>
<comment type="similarity">
    <text evidence="1 8">Belongs to the RAP1 family.</text>
</comment>
<keyword evidence="7 8" id="KW-0539">Nucleus</keyword>
<evidence type="ECO:0000259" key="10">
    <source>
        <dbReference type="Pfam" id="PF08914"/>
    </source>
</evidence>
<evidence type="ECO:0000256" key="7">
    <source>
        <dbReference type="ARBA" id="ARBA00023242"/>
    </source>
</evidence>
<dbReference type="Gene3D" id="1.10.10.2170">
    <property type="match status" value="1"/>
</dbReference>
<feature type="compositionally biased region" description="Basic and acidic residues" evidence="9">
    <location>
        <begin position="313"/>
        <end position="334"/>
    </location>
</feature>
<dbReference type="InterPro" id="IPR015010">
    <property type="entry name" value="TERF2IP_Myb"/>
</dbReference>
<dbReference type="InterPro" id="IPR038104">
    <property type="entry name" value="Rap1_C_sf"/>
</dbReference>
<proteinExistence type="inferred from homology"/>
<dbReference type="AlphaFoldDB" id="A0A2T7A8T6"/>
<dbReference type="GO" id="GO:0070187">
    <property type="term" value="C:shelterin complex"/>
    <property type="evidence" value="ECO:0007669"/>
    <property type="project" value="TreeGrafter"/>
</dbReference>
<dbReference type="Pfam" id="PF16589">
    <property type="entry name" value="BRCT_2"/>
    <property type="match status" value="1"/>
</dbReference>
<keyword evidence="4" id="KW-0805">Transcription regulation</keyword>
<dbReference type="GO" id="GO:0010833">
    <property type="term" value="P:telomere maintenance via telomere lengthening"/>
    <property type="evidence" value="ECO:0007669"/>
    <property type="project" value="UniProtKB-UniRule"/>
</dbReference>
<feature type="compositionally biased region" description="Basic and acidic residues" evidence="9">
    <location>
        <begin position="278"/>
        <end position="291"/>
    </location>
</feature>
<comment type="caution">
    <text evidence="13">The sequence shown here is derived from an EMBL/GenBank/DDBJ whole genome shotgun (WGS) entry which is preliminary data.</text>
</comment>
<comment type="subunit">
    <text evidence="8">Homodimer.</text>
</comment>
<dbReference type="Gene3D" id="1.10.10.60">
    <property type="entry name" value="Homeodomain-like"/>
    <property type="match status" value="2"/>
</dbReference>
<keyword evidence="3 8" id="KW-0779">Telomere</keyword>
<feature type="region of interest" description="Disordered" evidence="9">
    <location>
        <begin position="172"/>
        <end position="221"/>
    </location>
</feature>
<dbReference type="GO" id="GO:0042162">
    <property type="term" value="F:telomeric DNA binding"/>
    <property type="evidence" value="ECO:0007669"/>
    <property type="project" value="TreeGrafter"/>
</dbReference>
<dbReference type="EMBL" id="NESQ01000003">
    <property type="protein sequence ID" value="PUU84148.1"/>
    <property type="molecule type" value="Genomic_DNA"/>
</dbReference>
<feature type="domain" description="TERF2-interacting telomeric protein 1 Myb" evidence="10">
    <location>
        <begin position="121"/>
        <end position="169"/>
    </location>
</feature>
<feature type="compositionally biased region" description="Basic and acidic residues" evidence="9">
    <location>
        <begin position="181"/>
        <end position="210"/>
    </location>
</feature>
<feature type="region of interest" description="Disordered" evidence="9">
    <location>
        <begin position="99"/>
        <end position="120"/>
    </location>
</feature>
<sequence>MATIQEGNLSAPLYGSLFDGTKFWLSLQVPARSSYKKLIEANGGVPVTSEKDAEICLVDHLKETPQGGKLYSFKYIDACVKEGKLVDLEDHRVVAKKKKVPSGTISQSRTAKPGKSGRNFFTPEDDDILLRAISVPGVKLGGNAVYRELAEEYPQHTMHSWRGRWVDHFSKIMPNGPVHQESPESKPEPESPPIKRDTLKATSTKEKGEPDSDTESDSELFSSFTNADKKLLMDKAEEINLSDQPTKIFKSLNRQYPEHTRQEWSDYFYSIILPELRKSENKAKVPQEERGAAASFHSSKSLQLQSPIQLESRSSESLKKDVKPRGLDPEKDSRSPVTNSTPTRRRLPGNHGLTAPVMLDSKQMAAKLPQWRVVINSTASQLASSGETTLAAKPQTPHSQTSSQKRKRTDDGQTPKVNQAAKRPRKRYASTSEVPSTPGSSPRHKRQPSLELGEPAPTSAEKSVEEVSASTSKVLVEVVKTPVKTAVGKSTTTTQAVKISETPAKSPKELTSDKKPLSKSTPPKSILVKSPKTKNTRLPYENMSTQAIFNAEIDQEAFSTEMDFAFPWLDDDEQVPCKSAKSTALVHVDTPSPKVSRGKVPEPASKAVTEVDKAGIEEMHRYLDYCEKKFGLSASEVIQAVECTSGVKANIEILLRAISKGEEPADIPGIWNKEDDEVLMGSDSRKMKELSDRKGDTEITRRMDFLNLWNLA</sequence>
<feature type="compositionally biased region" description="Polar residues" evidence="9">
    <location>
        <begin position="296"/>
        <end position="312"/>
    </location>
</feature>
<feature type="compositionally biased region" description="Polar residues" evidence="9">
    <location>
        <begin position="429"/>
        <end position="440"/>
    </location>
</feature>
<evidence type="ECO:0000256" key="9">
    <source>
        <dbReference type="SAM" id="MobiDB-lite"/>
    </source>
</evidence>
<gene>
    <name evidence="13" type="ORF">B9Z19DRAFT_1118238</name>
</gene>
<dbReference type="InterPro" id="IPR001357">
    <property type="entry name" value="BRCT_dom"/>
</dbReference>
<evidence type="ECO:0000256" key="1">
    <source>
        <dbReference type="ARBA" id="ARBA00010467"/>
    </source>
</evidence>
<dbReference type="Pfam" id="PF11626">
    <property type="entry name" value="Rap1_C"/>
    <property type="match status" value="1"/>
</dbReference>
<evidence type="ECO:0000256" key="3">
    <source>
        <dbReference type="ARBA" id="ARBA00022895"/>
    </source>
</evidence>
<dbReference type="CDD" id="cd11655">
    <property type="entry name" value="rap1_myb-like"/>
    <property type="match status" value="1"/>
</dbReference>
<evidence type="ECO:0000256" key="6">
    <source>
        <dbReference type="ARBA" id="ARBA00023163"/>
    </source>
</evidence>
<dbReference type="SUPFAM" id="SSF46689">
    <property type="entry name" value="Homeodomain-like"/>
    <property type="match status" value="1"/>
</dbReference>
<dbReference type="OrthoDB" id="435460at2759"/>
<name>A0A2T7A8T6_TUBBO</name>
<keyword evidence="14" id="KW-1185">Reference proteome</keyword>
<dbReference type="InterPro" id="IPR039595">
    <property type="entry name" value="TE2IP/Rap1"/>
</dbReference>
<feature type="region of interest" description="Disordered" evidence="9">
    <location>
        <begin position="278"/>
        <end position="358"/>
    </location>
</feature>
<feature type="domain" description="TRF2-interacting telomeric protein/Rap1 C-terminal" evidence="11">
    <location>
        <begin position="628"/>
        <end position="707"/>
    </location>
</feature>
<keyword evidence="2 8" id="KW-0158">Chromosome</keyword>
<evidence type="ECO:0000256" key="8">
    <source>
        <dbReference type="RuleBase" id="RU367107"/>
    </source>
</evidence>
<evidence type="ECO:0000256" key="4">
    <source>
        <dbReference type="ARBA" id="ARBA00023015"/>
    </source>
</evidence>